<name>A0A2J6S4E5_HYAVF</name>
<dbReference type="EMBL" id="KZ613940">
    <property type="protein sequence ID" value="PMD45635.1"/>
    <property type="molecule type" value="Genomic_DNA"/>
</dbReference>
<sequence>MSNQGADYSAYAGEALGIDFGFGGESCLAYCLFNGQGFFLYETPVSEGFGLVSMLASAEPGTPGILKGAGLSGKLASEVKLRFEIENDGYDNVEHLFKKSGKVKIFFGEGGRSSHLKSGSTHG</sequence>
<proteinExistence type="predicted"/>
<dbReference type="Proteomes" id="UP000235786">
    <property type="component" value="Unassembled WGS sequence"/>
</dbReference>
<evidence type="ECO:0000313" key="2">
    <source>
        <dbReference type="Proteomes" id="UP000235786"/>
    </source>
</evidence>
<dbReference type="OrthoDB" id="5420013at2759"/>
<dbReference type="AlphaFoldDB" id="A0A2J6S4E5"/>
<organism evidence="1 2">
    <name type="scientific">Hyaloscypha variabilis (strain UAMH 11265 / GT02V1 / F)</name>
    <name type="common">Meliniomyces variabilis</name>
    <dbReference type="NCBI Taxonomy" id="1149755"/>
    <lineage>
        <taxon>Eukaryota</taxon>
        <taxon>Fungi</taxon>
        <taxon>Dikarya</taxon>
        <taxon>Ascomycota</taxon>
        <taxon>Pezizomycotina</taxon>
        <taxon>Leotiomycetes</taxon>
        <taxon>Helotiales</taxon>
        <taxon>Hyaloscyphaceae</taxon>
        <taxon>Hyaloscypha</taxon>
        <taxon>Hyaloscypha variabilis</taxon>
    </lineage>
</organism>
<gene>
    <name evidence="1" type="ORF">L207DRAFT_617375</name>
</gene>
<protein>
    <submittedName>
        <fullName evidence="1">Uncharacterized protein</fullName>
    </submittedName>
</protein>
<accession>A0A2J6S4E5</accession>
<keyword evidence="2" id="KW-1185">Reference proteome</keyword>
<evidence type="ECO:0000313" key="1">
    <source>
        <dbReference type="EMBL" id="PMD45635.1"/>
    </source>
</evidence>
<reference evidence="1 2" key="1">
    <citation type="submission" date="2016-04" db="EMBL/GenBank/DDBJ databases">
        <title>A degradative enzymes factory behind the ericoid mycorrhizal symbiosis.</title>
        <authorList>
            <consortium name="DOE Joint Genome Institute"/>
            <person name="Martino E."/>
            <person name="Morin E."/>
            <person name="Grelet G."/>
            <person name="Kuo A."/>
            <person name="Kohler A."/>
            <person name="Daghino S."/>
            <person name="Barry K."/>
            <person name="Choi C."/>
            <person name="Cichocki N."/>
            <person name="Clum A."/>
            <person name="Copeland A."/>
            <person name="Hainaut M."/>
            <person name="Haridas S."/>
            <person name="Labutti K."/>
            <person name="Lindquist E."/>
            <person name="Lipzen A."/>
            <person name="Khouja H.-R."/>
            <person name="Murat C."/>
            <person name="Ohm R."/>
            <person name="Olson A."/>
            <person name="Spatafora J."/>
            <person name="Veneault-Fourrey C."/>
            <person name="Henrissat B."/>
            <person name="Grigoriev I."/>
            <person name="Martin F."/>
            <person name="Perotto S."/>
        </authorList>
    </citation>
    <scope>NUCLEOTIDE SEQUENCE [LARGE SCALE GENOMIC DNA]</scope>
    <source>
        <strain evidence="1 2">F</strain>
    </source>
</reference>